<name>A0A9D3MTV2_ANGAN</name>
<reference evidence="3" key="1">
    <citation type="submission" date="2021-01" db="EMBL/GenBank/DDBJ databases">
        <title>A chromosome-scale assembly of European eel, Anguilla anguilla.</title>
        <authorList>
            <person name="Henkel C."/>
            <person name="Jong-Raadsen S.A."/>
            <person name="Dufour S."/>
            <person name="Weltzien F.-A."/>
            <person name="Palstra A.P."/>
            <person name="Pelster B."/>
            <person name="Spaink H.P."/>
            <person name="Van Den Thillart G.E."/>
            <person name="Jansen H."/>
            <person name="Zahm M."/>
            <person name="Klopp C."/>
            <person name="Cedric C."/>
            <person name="Louis A."/>
            <person name="Berthelot C."/>
            <person name="Parey E."/>
            <person name="Roest Crollius H."/>
            <person name="Montfort J."/>
            <person name="Robinson-Rechavi M."/>
            <person name="Bucao C."/>
            <person name="Bouchez O."/>
            <person name="Gislard M."/>
            <person name="Lluch J."/>
            <person name="Milhes M."/>
            <person name="Lampietro C."/>
            <person name="Lopez Roques C."/>
            <person name="Donnadieu C."/>
            <person name="Braasch I."/>
            <person name="Desvignes T."/>
            <person name="Postlethwait J."/>
            <person name="Bobe J."/>
            <person name="Guiguen Y."/>
            <person name="Dirks R."/>
        </authorList>
    </citation>
    <scope>NUCLEOTIDE SEQUENCE</scope>
    <source>
        <strain evidence="3">Tag_6206</strain>
        <tissue evidence="3">Liver</tissue>
    </source>
</reference>
<feature type="region of interest" description="Disordered" evidence="1">
    <location>
        <begin position="389"/>
        <end position="440"/>
    </location>
</feature>
<sequence length="476" mass="50736">MAQSRGVHQPGVPPINPSPGIRAQVPHQFLSPQLPSSMLKQMPPPSSSVGGVGGVAGGVFPPQLSPQHIAMLSSIYPPHIQFQLACQLLLQQQQQQPQQQQQQQQQQILQNQRKFPQNIRQQPDPQQLARIMAVLQQQRQQQQGGGGGGGGSKLSPSHLGGVAPETDHGRSPVSPRPGGTLADLHSKNAGGLLWVRLGGEPVGAGDGLHGGRSRRDEGQRGPAVPLQVDYGGALPRPSPPDSVLHKNGPISAPVKLRGGSPYSQYELLGGEGLGVPPQGPSDNWHRTPGNKMGTKTGSSSWPPEFQPGVPWKGIQSADPESDPYMTPGSVLGSSGTSGLNDTEHQLLRDTESNPSLNTLLPSPGAWPYSASDSPLSNAHTSAKYTEYKPSWPPDPIGHNKPWKANRNSSQMPRPPPGLTHQKQPPLLLGGGRPAIGQGLGRVWRQPRIKIRARVCMERCRSPGQLLAGTEQPHSTD</sequence>
<dbReference type="EMBL" id="JAFIRN010000002">
    <property type="protein sequence ID" value="KAG5853953.1"/>
    <property type="molecule type" value="Genomic_DNA"/>
</dbReference>
<dbReference type="InterPro" id="IPR052068">
    <property type="entry name" value="GW182_domain"/>
</dbReference>
<feature type="compositionally biased region" description="Low complexity" evidence="1">
    <location>
        <begin position="328"/>
        <end position="339"/>
    </location>
</feature>
<evidence type="ECO:0000313" key="4">
    <source>
        <dbReference type="Proteomes" id="UP001044222"/>
    </source>
</evidence>
<gene>
    <name evidence="3" type="ORF">ANANG_G00032290</name>
</gene>
<evidence type="ECO:0000259" key="2">
    <source>
        <dbReference type="Pfam" id="PF16608"/>
    </source>
</evidence>
<evidence type="ECO:0000313" key="3">
    <source>
        <dbReference type="EMBL" id="KAG5853953.1"/>
    </source>
</evidence>
<dbReference type="GO" id="GO:0035195">
    <property type="term" value="P:miRNA-mediated post-transcriptional gene silencing"/>
    <property type="evidence" value="ECO:0007669"/>
    <property type="project" value="TreeGrafter"/>
</dbReference>
<dbReference type="InterPro" id="IPR032226">
    <property type="entry name" value="TNRC6_PABC-bd"/>
</dbReference>
<organism evidence="3 4">
    <name type="scientific">Anguilla anguilla</name>
    <name type="common">European freshwater eel</name>
    <name type="synonym">Muraena anguilla</name>
    <dbReference type="NCBI Taxonomy" id="7936"/>
    <lineage>
        <taxon>Eukaryota</taxon>
        <taxon>Metazoa</taxon>
        <taxon>Chordata</taxon>
        <taxon>Craniata</taxon>
        <taxon>Vertebrata</taxon>
        <taxon>Euteleostomi</taxon>
        <taxon>Actinopterygii</taxon>
        <taxon>Neopterygii</taxon>
        <taxon>Teleostei</taxon>
        <taxon>Anguilliformes</taxon>
        <taxon>Anguillidae</taxon>
        <taxon>Anguilla</taxon>
    </lineage>
</organism>
<proteinExistence type="predicted"/>
<feature type="region of interest" description="Disordered" evidence="1">
    <location>
        <begin position="292"/>
        <end position="342"/>
    </location>
</feature>
<feature type="compositionally biased region" description="Gly residues" evidence="1">
    <location>
        <begin position="428"/>
        <end position="439"/>
    </location>
</feature>
<feature type="region of interest" description="Disordered" evidence="1">
    <location>
        <begin position="1"/>
        <end position="23"/>
    </location>
</feature>
<dbReference type="GO" id="GO:0000932">
    <property type="term" value="C:P-body"/>
    <property type="evidence" value="ECO:0007669"/>
    <property type="project" value="TreeGrafter"/>
</dbReference>
<accession>A0A9D3MTV2</accession>
<keyword evidence="4" id="KW-1185">Reference proteome</keyword>
<protein>
    <recommendedName>
        <fullName evidence="2">TNRC6 PABC binding domain-containing protein</fullName>
    </recommendedName>
</protein>
<feature type="region of interest" description="Disordered" evidence="1">
    <location>
        <begin position="205"/>
        <end position="257"/>
    </location>
</feature>
<evidence type="ECO:0000256" key="1">
    <source>
        <dbReference type="SAM" id="MobiDB-lite"/>
    </source>
</evidence>
<feature type="compositionally biased region" description="Gly residues" evidence="1">
    <location>
        <begin position="143"/>
        <end position="152"/>
    </location>
</feature>
<dbReference type="GO" id="GO:0005654">
    <property type="term" value="C:nucleoplasm"/>
    <property type="evidence" value="ECO:0007669"/>
    <property type="project" value="TreeGrafter"/>
</dbReference>
<dbReference type="AlphaFoldDB" id="A0A9D3MTV2"/>
<dbReference type="PANTHER" id="PTHR13020:SF32">
    <property type="entry name" value="TRINUCLEOTIDE REPEAT-CONTAINING GENE 6B PROTEIN"/>
    <property type="match status" value="1"/>
</dbReference>
<dbReference type="Proteomes" id="UP001044222">
    <property type="component" value="Unassembled WGS sequence"/>
</dbReference>
<comment type="caution">
    <text evidence="3">The sequence shown here is derived from an EMBL/GenBank/DDBJ whole genome shotgun (WGS) entry which is preliminary data.</text>
</comment>
<feature type="domain" description="TNRC6 PABC binding" evidence="2">
    <location>
        <begin position="239"/>
        <end position="424"/>
    </location>
</feature>
<dbReference type="GO" id="GO:0060213">
    <property type="term" value="P:positive regulation of nuclear-transcribed mRNA poly(A) tail shortening"/>
    <property type="evidence" value="ECO:0007669"/>
    <property type="project" value="TreeGrafter"/>
</dbReference>
<dbReference type="Pfam" id="PF16608">
    <property type="entry name" value="TNRC6-PABC_bdg"/>
    <property type="match status" value="1"/>
</dbReference>
<dbReference type="PANTHER" id="PTHR13020">
    <property type="entry name" value="TRINUCLEOTIDE REPEAT-CONTAINING GENE 6"/>
    <property type="match status" value="1"/>
</dbReference>
<feature type="region of interest" description="Disordered" evidence="1">
    <location>
        <begin position="135"/>
        <end position="184"/>
    </location>
</feature>